<dbReference type="PANTHER" id="PTHR38134">
    <property type="entry name" value="SLR1395 PROTEIN"/>
    <property type="match status" value="1"/>
</dbReference>
<gene>
    <name evidence="1" type="ORF">PN36_11805</name>
</gene>
<organism evidence="1 2">
    <name type="scientific">Candidatus Thiomargarita nelsonii</name>
    <dbReference type="NCBI Taxonomy" id="1003181"/>
    <lineage>
        <taxon>Bacteria</taxon>
        <taxon>Pseudomonadati</taxon>
        <taxon>Pseudomonadota</taxon>
        <taxon>Gammaproteobacteria</taxon>
        <taxon>Thiotrichales</taxon>
        <taxon>Thiotrichaceae</taxon>
        <taxon>Thiomargarita</taxon>
    </lineage>
</organism>
<sequence>MPHLLVAISSHGFGHAMQAILVLNALRKRLPTLNVTLRTQVSADFLASRLHGDFKLLPHASDFGMYMHSAVDVDVAASAAAYSKFHANWSEKVAVEAKALVATQADLILADIPYLTLAGAKRAGIPAVALCSLNWADIYWHYCAPKARQIHQQMQGAYQSARYFLQAEPFMPMRDLDNTRPIGPLATIGINRRISINQQLQLNPEQSLVLIALGGIKMPLPLQDWPKMPGISWLVPAAWQIQRPGFYTWESLNLPFIDVLRSCDVVITKPGYGTFTEAACNGVAVLYLEREDWPETIYLETWLKKQARALSISRPQLEQGTILESLKQVLAAPKPKPPSATGAVQAAELLLPLF</sequence>
<evidence type="ECO:0008006" key="3">
    <source>
        <dbReference type="Google" id="ProtNLM"/>
    </source>
</evidence>
<evidence type="ECO:0000313" key="1">
    <source>
        <dbReference type="EMBL" id="KHD12508.1"/>
    </source>
</evidence>
<evidence type="ECO:0000313" key="2">
    <source>
        <dbReference type="Proteomes" id="UP000030428"/>
    </source>
</evidence>
<keyword evidence="2" id="KW-1185">Reference proteome</keyword>
<dbReference type="SUPFAM" id="SSF53756">
    <property type="entry name" value="UDP-Glycosyltransferase/glycogen phosphorylase"/>
    <property type="match status" value="1"/>
</dbReference>
<reference evidence="1 2" key="1">
    <citation type="journal article" date="2016" name="Front. Microbiol.">
        <title>Single-Cell (Meta-)Genomics of a Dimorphic Candidatus Thiomargarita nelsonii Reveals Genomic Plasticity.</title>
        <authorList>
            <person name="Flood B.E."/>
            <person name="Fliss P."/>
            <person name="Jones D.S."/>
            <person name="Dick G.J."/>
            <person name="Jain S."/>
            <person name="Kaster A.K."/>
            <person name="Winkel M."/>
            <person name="Mussmann M."/>
            <person name="Bailey J."/>
        </authorList>
    </citation>
    <scope>NUCLEOTIDE SEQUENCE [LARGE SCALE GENOMIC DNA]</scope>
    <source>
        <strain evidence="1">Hydrate Ridge</strain>
    </source>
</reference>
<dbReference type="EMBL" id="JSZA02000036">
    <property type="protein sequence ID" value="KHD12508.1"/>
    <property type="molecule type" value="Genomic_DNA"/>
</dbReference>
<accession>A0A0A6S3U1</accession>
<protein>
    <recommendedName>
        <fullName evidence="3">Glycosyl transferase family 28 C-terminal domain-containing protein</fullName>
    </recommendedName>
</protein>
<dbReference type="Gene3D" id="3.40.50.2000">
    <property type="entry name" value="Glycogen Phosphorylase B"/>
    <property type="match status" value="1"/>
</dbReference>
<dbReference type="InterPro" id="IPR053205">
    <property type="entry name" value="GHMP_kinase_L-arabinokinase"/>
</dbReference>
<dbReference type="PANTHER" id="PTHR38134:SF2">
    <property type="entry name" value="GALACTOKINASE"/>
    <property type="match status" value="1"/>
</dbReference>
<name>A0A0A6S3U1_9GAMM</name>
<comment type="caution">
    <text evidence="1">The sequence shown here is derived from an EMBL/GenBank/DDBJ whole genome shotgun (WGS) entry which is preliminary data.</text>
</comment>
<proteinExistence type="predicted"/>
<dbReference type="AlphaFoldDB" id="A0A0A6S3U1"/>
<dbReference type="Proteomes" id="UP000030428">
    <property type="component" value="Unassembled WGS sequence"/>
</dbReference>